<feature type="domain" description="DUF3298" evidence="2">
    <location>
        <begin position="187"/>
        <end position="265"/>
    </location>
</feature>
<dbReference type="Gene3D" id="3.90.640.20">
    <property type="entry name" value="Heat-shock cognate protein, ATPase"/>
    <property type="match status" value="1"/>
</dbReference>
<reference evidence="4 5" key="1">
    <citation type="submission" date="2018-08" db="EMBL/GenBank/DDBJ databases">
        <title>A genome reference for cultivated species of the human gut microbiota.</title>
        <authorList>
            <person name="Zou Y."/>
            <person name="Xue W."/>
            <person name="Luo G."/>
        </authorList>
    </citation>
    <scope>NUCLEOTIDE SEQUENCE [LARGE SCALE GENOMIC DNA]</scope>
    <source>
        <strain evidence="4 5">AM40-30BH</strain>
    </source>
</reference>
<dbReference type="EMBL" id="QSGO01000023">
    <property type="protein sequence ID" value="RHB31261.1"/>
    <property type="molecule type" value="Genomic_DNA"/>
</dbReference>
<feature type="domain" description="Deacetylase PdaC" evidence="3">
    <location>
        <begin position="90"/>
        <end position="168"/>
    </location>
</feature>
<feature type="chain" id="PRO_5019351953" evidence="1">
    <location>
        <begin position="22"/>
        <end position="283"/>
    </location>
</feature>
<dbReference type="Pfam" id="PF11738">
    <property type="entry name" value="DUF3298"/>
    <property type="match status" value="1"/>
</dbReference>
<dbReference type="InterPro" id="IPR025303">
    <property type="entry name" value="PdaC"/>
</dbReference>
<sequence>MKKQYVSLLAVILAASGFLFSCGDKMKKDTGSLEFDSIQVNKTVHLFGDTSKPACNLLINFAYPSKSSDELLKDTLDKYFIAACFGDKYMGEKPQEVVKQYTETYISEYRRDLEPMYLEDEKDKENESSVGAWYSYYKGIESHVQLYEKNLLVYRINYNEYTGGAHGIYMTTYLNFDLGLMRPLRLDDIFVGDYQEPLTDLIWNQLMADNGAKTRAELEDMGYGSTGEIAATENFYLNKDGVTFYYNVYDITPYAMGPVVVSLPFQMLEHMLGSNPVIGELKN</sequence>
<evidence type="ECO:0000313" key="4">
    <source>
        <dbReference type="EMBL" id="RHB31261.1"/>
    </source>
</evidence>
<feature type="signal peptide" evidence="1">
    <location>
        <begin position="1"/>
        <end position="21"/>
    </location>
</feature>
<evidence type="ECO:0000313" key="5">
    <source>
        <dbReference type="Proteomes" id="UP000284379"/>
    </source>
</evidence>
<dbReference type="Pfam" id="PF13739">
    <property type="entry name" value="PdaC"/>
    <property type="match status" value="1"/>
</dbReference>
<evidence type="ECO:0000259" key="3">
    <source>
        <dbReference type="Pfam" id="PF13739"/>
    </source>
</evidence>
<accession>A0A413VCD4</accession>
<dbReference type="Gene3D" id="3.30.565.40">
    <property type="entry name" value="Fervidobacterium nodosum Rt17-B1 like"/>
    <property type="match status" value="1"/>
</dbReference>
<dbReference type="RefSeq" id="WP_007485465.1">
    <property type="nucleotide sequence ID" value="NZ_CABJFV010000023.1"/>
</dbReference>
<dbReference type="AlphaFoldDB" id="A0A413VCD4"/>
<keyword evidence="1" id="KW-0732">Signal</keyword>
<organism evidence="4 5">
    <name type="scientific">Bacteroides nordii</name>
    <dbReference type="NCBI Taxonomy" id="291645"/>
    <lineage>
        <taxon>Bacteria</taxon>
        <taxon>Pseudomonadati</taxon>
        <taxon>Bacteroidota</taxon>
        <taxon>Bacteroidia</taxon>
        <taxon>Bacteroidales</taxon>
        <taxon>Bacteroidaceae</taxon>
        <taxon>Bacteroides</taxon>
    </lineage>
</organism>
<evidence type="ECO:0000259" key="2">
    <source>
        <dbReference type="Pfam" id="PF11738"/>
    </source>
</evidence>
<dbReference type="InterPro" id="IPR021729">
    <property type="entry name" value="DUF3298"/>
</dbReference>
<dbReference type="InterPro" id="IPR037126">
    <property type="entry name" value="PdaC/RsiV-like_sf"/>
</dbReference>
<gene>
    <name evidence="4" type="ORF">DW888_18095</name>
</gene>
<comment type="caution">
    <text evidence="4">The sequence shown here is derived from an EMBL/GenBank/DDBJ whole genome shotgun (WGS) entry which is preliminary data.</text>
</comment>
<dbReference type="Proteomes" id="UP000284379">
    <property type="component" value="Unassembled WGS sequence"/>
</dbReference>
<proteinExistence type="predicted"/>
<evidence type="ECO:0000256" key="1">
    <source>
        <dbReference type="SAM" id="SignalP"/>
    </source>
</evidence>
<protein>
    <submittedName>
        <fullName evidence="4">DUF3298 domain-containing protein</fullName>
    </submittedName>
</protein>
<dbReference type="PROSITE" id="PS51257">
    <property type="entry name" value="PROKAR_LIPOPROTEIN"/>
    <property type="match status" value="1"/>
</dbReference>
<name>A0A413VCD4_9BACE</name>